<keyword evidence="1" id="KW-1133">Transmembrane helix</keyword>
<organism evidence="2 3">
    <name type="scientific">Symbiodinium natans</name>
    <dbReference type="NCBI Taxonomy" id="878477"/>
    <lineage>
        <taxon>Eukaryota</taxon>
        <taxon>Sar</taxon>
        <taxon>Alveolata</taxon>
        <taxon>Dinophyceae</taxon>
        <taxon>Suessiales</taxon>
        <taxon>Symbiodiniaceae</taxon>
        <taxon>Symbiodinium</taxon>
    </lineage>
</organism>
<keyword evidence="3" id="KW-1185">Reference proteome</keyword>
<protein>
    <submittedName>
        <fullName evidence="2">WBSCR22 protein</fullName>
    </submittedName>
</protein>
<evidence type="ECO:0000256" key="1">
    <source>
        <dbReference type="SAM" id="Phobius"/>
    </source>
</evidence>
<feature type="transmembrane region" description="Helical" evidence="1">
    <location>
        <begin position="141"/>
        <end position="159"/>
    </location>
</feature>
<proteinExistence type="predicted"/>
<dbReference type="OrthoDB" id="422323at2759"/>
<dbReference type="Proteomes" id="UP000604046">
    <property type="component" value="Unassembled WGS sequence"/>
</dbReference>
<dbReference type="EMBL" id="CAJNDS010000779">
    <property type="protein sequence ID" value="CAE7233200.1"/>
    <property type="molecule type" value="Genomic_DNA"/>
</dbReference>
<evidence type="ECO:0000313" key="2">
    <source>
        <dbReference type="EMBL" id="CAE7233200.1"/>
    </source>
</evidence>
<dbReference type="AlphaFoldDB" id="A0A812L087"/>
<comment type="caution">
    <text evidence="2">The sequence shown here is derived from an EMBL/GenBank/DDBJ whole genome shotgun (WGS) entry which is preliminary data.</text>
</comment>
<keyword evidence="1" id="KW-0472">Membrane</keyword>
<keyword evidence="1" id="KW-0812">Transmembrane</keyword>
<name>A0A812L087_9DINO</name>
<reference evidence="2" key="1">
    <citation type="submission" date="2021-02" db="EMBL/GenBank/DDBJ databases">
        <authorList>
            <person name="Dougan E. K."/>
            <person name="Rhodes N."/>
            <person name="Thang M."/>
            <person name="Chan C."/>
        </authorList>
    </citation>
    <scope>NUCLEOTIDE SEQUENCE</scope>
</reference>
<sequence length="257" mass="27687">MVNMRRALSSFSDGEWLETAFKKHRYQSESLQIWPAIELLASLSTSLFPLAQRALYMSVGTVKHSGSEFAAAARCARNLQCPIILGDVENEDLFDPVGAMEVTRGQPLWMRLAGPFVRPREGGIDLPKALKHVFAGTTKKGVGSQLLAANVVLTVYALAKDGLIDPSAWETPPKLIASWEAVAVPLLAMGMTNSLIAAIFMFLLTATRDEQLFRAIAEAAKTTVAEKGDGRVVMVCGVAHVNGIARHVHGAASSTDK</sequence>
<gene>
    <name evidence="2" type="primary">WBSCR22</name>
    <name evidence="2" type="ORF">SNAT2548_LOCUS9719</name>
</gene>
<feature type="transmembrane region" description="Helical" evidence="1">
    <location>
        <begin position="179"/>
        <end position="204"/>
    </location>
</feature>
<evidence type="ECO:0000313" key="3">
    <source>
        <dbReference type="Proteomes" id="UP000604046"/>
    </source>
</evidence>
<accession>A0A812L087</accession>